<dbReference type="NCBIfam" id="NF005559">
    <property type="entry name" value="PRK07231.1"/>
    <property type="match status" value="1"/>
</dbReference>
<keyword evidence="5" id="KW-1185">Reference proteome</keyword>
<dbReference type="SUPFAM" id="SSF51735">
    <property type="entry name" value="NAD(P)-binding Rossmann-fold domains"/>
    <property type="match status" value="1"/>
</dbReference>
<dbReference type="Gene3D" id="3.40.50.720">
    <property type="entry name" value="NAD(P)-binding Rossmann-like Domain"/>
    <property type="match status" value="1"/>
</dbReference>
<comment type="similarity">
    <text evidence="1">Belongs to the short-chain dehydrogenases/reductases (SDR) family.</text>
</comment>
<dbReference type="PANTHER" id="PTHR48107">
    <property type="entry name" value="NADPH-DEPENDENT ALDEHYDE REDUCTASE-LIKE PROTEIN, CHLOROPLASTIC-RELATED"/>
    <property type="match status" value="1"/>
</dbReference>
<keyword evidence="2" id="KW-0560">Oxidoreductase</keyword>
<feature type="region of interest" description="Disordered" evidence="3">
    <location>
        <begin position="1"/>
        <end position="21"/>
    </location>
</feature>
<evidence type="ECO:0000256" key="1">
    <source>
        <dbReference type="ARBA" id="ARBA00006484"/>
    </source>
</evidence>
<evidence type="ECO:0000256" key="3">
    <source>
        <dbReference type="SAM" id="MobiDB-lite"/>
    </source>
</evidence>
<dbReference type="PRINTS" id="PR00081">
    <property type="entry name" value="GDHRDH"/>
</dbReference>
<dbReference type="InterPro" id="IPR036291">
    <property type="entry name" value="NAD(P)-bd_dom_sf"/>
</dbReference>
<dbReference type="InterPro" id="IPR002347">
    <property type="entry name" value="SDR_fam"/>
</dbReference>
<dbReference type="PRINTS" id="PR00080">
    <property type="entry name" value="SDRFAMILY"/>
</dbReference>
<dbReference type="InterPro" id="IPR020904">
    <property type="entry name" value="Sc_DH/Rdtase_CS"/>
</dbReference>
<dbReference type="NCBIfam" id="NF005214">
    <property type="entry name" value="PRK06701.1"/>
    <property type="match status" value="1"/>
</dbReference>
<organism evidence="4 5">
    <name type="scientific">Alicyclobacillus dauci</name>
    <dbReference type="NCBI Taxonomy" id="1475485"/>
    <lineage>
        <taxon>Bacteria</taxon>
        <taxon>Bacillati</taxon>
        <taxon>Bacillota</taxon>
        <taxon>Bacilli</taxon>
        <taxon>Bacillales</taxon>
        <taxon>Alicyclobacillaceae</taxon>
        <taxon>Alicyclobacillus</taxon>
    </lineage>
</organism>
<evidence type="ECO:0000256" key="2">
    <source>
        <dbReference type="ARBA" id="ARBA00023002"/>
    </source>
</evidence>
<sequence>MGFPPQQQPQPGIESVMSPRPVFDNPNYKAADKLLGKVAIVTGGDSGIGRAVSIAFAKEGADVVIPYYDEHGDAEETKQYVKAYGRRCTLIPGDLGDEQHCKEIVAYAMRKHGRVDILVNNAGVQFAQDNLLGIERHQLEFTCRVNIFAPFWLTKAILPQMSKGSSIVNTASIVAYRGEPMLIDYSATKGAIVSFTRSLASSLADKGIRVNAVAPGPIWTPLIPASFPPDRVTTFGDSAPMKRAGQPFEVAPAYVFLASDDASYISGQVIHVNGGSIVNG</sequence>
<accession>A0ABY6Z1L7</accession>
<dbReference type="Proteomes" id="UP001164803">
    <property type="component" value="Chromosome"/>
</dbReference>
<dbReference type="PANTHER" id="PTHR48107:SF16">
    <property type="entry name" value="NADPH-DEPENDENT ALDEHYDE REDUCTASE 1, CHLOROPLASTIC"/>
    <property type="match status" value="1"/>
</dbReference>
<dbReference type="CDD" id="cd05355">
    <property type="entry name" value="SDR_c1"/>
    <property type="match status" value="1"/>
</dbReference>
<gene>
    <name evidence="4" type="ORF">NZD86_17975</name>
</gene>
<proteinExistence type="inferred from homology"/>
<dbReference type="RefSeq" id="WP_268043424.1">
    <property type="nucleotide sequence ID" value="NZ_CP104064.1"/>
</dbReference>
<evidence type="ECO:0000313" key="5">
    <source>
        <dbReference type="Proteomes" id="UP001164803"/>
    </source>
</evidence>
<protein>
    <submittedName>
        <fullName evidence="4">SDR family oxidoreductase</fullName>
    </submittedName>
</protein>
<dbReference type="PROSITE" id="PS00061">
    <property type="entry name" value="ADH_SHORT"/>
    <property type="match status" value="1"/>
</dbReference>
<reference evidence="4" key="1">
    <citation type="submission" date="2022-08" db="EMBL/GenBank/DDBJ databases">
        <title>Alicyclobacillus dauci DSM2870, complete genome.</title>
        <authorList>
            <person name="Wang Q."/>
            <person name="Cai R."/>
            <person name="Wang Z."/>
        </authorList>
    </citation>
    <scope>NUCLEOTIDE SEQUENCE</scope>
    <source>
        <strain evidence="4">DSM 28700</strain>
    </source>
</reference>
<name>A0ABY6Z1L7_9BACL</name>
<dbReference type="Pfam" id="PF13561">
    <property type="entry name" value="adh_short_C2"/>
    <property type="match status" value="1"/>
</dbReference>
<dbReference type="EMBL" id="CP104064">
    <property type="protein sequence ID" value="WAH36116.1"/>
    <property type="molecule type" value="Genomic_DNA"/>
</dbReference>
<evidence type="ECO:0000313" key="4">
    <source>
        <dbReference type="EMBL" id="WAH36116.1"/>
    </source>
</evidence>